<comment type="caution">
    <text evidence="3">The sequence shown here is derived from an EMBL/GenBank/DDBJ whole genome shotgun (WGS) entry which is preliminary data.</text>
</comment>
<sequence length="445" mass="48470">MLRKSLSLLVLPLLWAGTALAQTAPTAFNQPRLDSLLTALDANHKLAGSLQLTQNGKVVYRRAIGQEQPGVPATTATRYRIGSVTKLFTATLIMQLVEEGKLKLDAPIITWFPTLPNAGKITVDQLLHHRSGLGDFTRDPAYGQFMSQPKTQAELLAIIQARPVDFEPGAKYDYNNSNYLVLGYLVEKLTKQPYAQALQKRITGKLALKETYYGGRLDAQKHEAASFSWDGKTWSIQPETDMSVPGGAGAITSTPADLTRFVEGLFAGKLVKPATLQQMLNMQDNYGAGLMPIPFSDKQGYGHFGVIDGYRSALTYFPADKLTVAYCGNGISSGYTVNDLMLGTLAIYFNKPYRLPNFNGPTLTEAELSTYFGTYASTQMPLKITVTASGTTLLAQATGQSAFPLTPVSKTQFTYAAAGLTMDFDPAAHTFTLRQGANNILFTRE</sequence>
<accession>A0A3R9MI22</accession>
<feature type="domain" description="Beta-lactamase-related" evidence="2">
    <location>
        <begin position="34"/>
        <end position="329"/>
    </location>
</feature>
<dbReference type="PANTHER" id="PTHR46825:SF7">
    <property type="entry name" value="D-ALANYL-D-ALANINE CARBOXYPEPTIDASE"/>
    <property type="match status" value="1"/>
</dbReference>
<dbReference type="EMBL" id="RWIU01000001">
    <property type="protein sequence ID" value="RSK46315.1"/>
    <property type="molecule type" value="Genomic_DNA"/>
</dbReference>
<name>A0A3R9MI22_9BACT</name>
<dbReference type="PANTHER" id="PTHR46825">
    <property type="entry name" value="D-ALANYL-D-ALANINE-CARBOXYPEPTIDASE/ENDOPEPTIDASE AMPH"/>
    <property type="match status" value="1"/>
</dbReference>
<evidence type="ECO:0000313" key="3">
    <source>
        <dbReference type="EMBL" id="RSK46315.1"/>
    </source>
</evidence>
<dbReference type="OrthoDB" id="9793489at2"/>
<dbReference type="Pfam" id="PF00144">
    <property type="entry name" value="Beta-lactamase"/>
    <property type="match status" value="1"/>
</dbReference>
<evidence type="ECO:0000256" key="1">
    <source>
        <dbReference type="SAM" id="SignalP"/>
    </source>
</evidence>
<reference evidence="3 4" key="1">
    <citation type="submission" date="2018-12" db="EMBL/GenBank/DDBJ databases">
        <authorList>
            <person name="Feng G."/>
            <person name="Zhu H."/>
        </authorList>
    </citation>
    <scope>NUCLEOTIDE SEQUENCE [LARGE SCALE GENOMIC DNA]</scope>
    <source>
        <strain evidence="3 4">LMG 26000</strain>
    </source>
</reference>
<protein>
    <submittedName>
        <fullName evidence="3">Class A beta-lactamase-related serine hydrolase</fullName>
    </submittedName>
</protein>
<dbReference type="InterPro" id="IPR050491">
    <property type="entry name" value="AmpC-like"/>
</dbReference>
<dbReference type="InterPro" id="IPR001466">
    <property type="entry name" value="Beta-lactam-related"/>
</dbReference>
<keyword evidence="4" id="KW-1185">Reference proteome</keyword>
<keyword evidence="3" id="KW-0378">Hydrolase</keyword>
<dbReference type="GO" id="GO:0016787">
    <property type="term" value="F:hydrolase activity"/>
    <property type="evidence" value="ECO:0007669"/>
    <property type="project" value="UniProtKB-KW"/>
</dbReference>
<evidence type="ECO:0000259" key="2">
    <source>
        <dbReference type="Pfam" id="PF00144"/>
    </source>
</evidence>
<feature type="signal peptide" evidence="1">
    <location>
        <begin position="1"/>
        <end position="21"/>
    </location>
</feature>
<dbReference type="Proteomes" id="UP000270291">
    <property type="component" value="Unassembled WGS sequence"/>
</dbReference>
<organism evidence="3 4">
    <name type="scientific">Hymenobacter perfusus</name>
    <dbReference type="NCBI Taxonomy" id="1236770"/>
    <lineage>
        <taxon>Bacteria</taxon>
        <taxon>Pseudomonadati</taxon>
        <taxon>Bacteroidota</taxon>
        <taxon>Cytophagia</taxon>
        <taxon>Cytophagales</taxon>
        <taxon>Hymenobacteraceae</taxon>
        <taxon>Hymenobacter</taxon>
    </lineage>
</organism>
<feature type="chain" id="PRO_5018782879" evidence="1">
    <location>
        <begin position="22"/>
        <end position="445"/>
    </location>
</feature>
<evidence type="ECO:0000313" key="4">
    <source>
        <dbReference type="Proteomes" id="UP000270291"/>
    </source>
</evidence>
<dbReference type="SUPFAM" id="SSF56601">
    <property type="entry name" value="beta-lactamase/transpeptidase-like"/>
    <property type="match status" value="1"/>
</dbReference>
<proteinExistence type="predicted"/>
<dbReference type="Gene3D" id="3.40.710.10">
    <property type="entry name" value="DD-peptidase/beta-lactamase superfamily"/>
    <property type="match status" value="1"/>
</dbReference>
<dbReference type="AlphaFoldDB" id="A0A3R9MI22"/>
<dbReference type="RefSeq" id="WP_125435820.1">
    <property type="nucleotide sequence ID" value="NZ_RWIU01000001.1"/>
</dbReference>
<keyword evidence="1" id="KW-0732">Signal</keyword>
<gene>
    <name evidence="3" type="ORF">EI293_03865</name>
</gene>
<dbReference type="InterPro" id="IPR012338">
    <property type="entry name" value="Beta-lactam/transpept-like"/>
</dbReference>